<accession>A0A1G6YUD3</accession>
<dbReference type="AlphaFoldDB" id="A0A1G6YUD3"/>
<reference evidence="1 2" key="1">
    <citation type="submission" date="2016-10" db="EMBL/GenBank/DDBJ databases">
        <authorList>
            <person name="de Groot N.N."/>
        </authorList>
    </citation>
    <scope>NUCLEOTIDE SEQUENCE [LARGE SCALE GENOMIC DNA]</scope>
    <source>
        <strain evidence="1 2">R5</strain>
    </source>
</reference>
<evidence type="ECO:0000313" key="2">
    <source>
        <dbReference type="Proteomes" id="UP000199245"/>
    </source>
</evidence>
<gene>
    <name evidence="1" type="ORF">SAMN05216337_1017103</name>
</gene>
<name>A0A1G6YUD3_9BRAD</name>
<protein>
    <submittedName>
        <fullName evidence="1">Uncharacterized protein</fullName>
    </submittedName>
</protein>
<evidence type="ECO:0000313" key="1">
    <source>
        <dbReference type="EMBL" id="SDD94124.1"/>
    </source>
</evidence>
<dbReference type="EMBL" id="FMZW01000017">
    <property type="protein sequence ID" value="SDD94124.1"/>
    <property type="molecule type" value="Genomic_DNA"/>
</dbReference>
<dbReference type="Proteomes" id="UP000199245">
    <property type="component" value="Unassembled WGS sequence"/>
</dbReference>
<sequence>MLDRQHGKLVYECDTCGDTLETEAREFPEADQLRRSNDWKVRKIGRDWIHGCPKCGVPTEGSML</sequence>
<organism evidence="1 2">
    <name type="scientific">Bradyrhizobium brasilense</name>
    <dbReference type="NCBI Taxonomy" id="1419277"/>
    <lineage>
        <taxon>Bacteria</taxon>
        <taxon>Pseudomonadati</taxon>
        <taxon>Pseudomonadota</taxon>
        <taxon>Alphaproteobacteria</taxon>
        <taxon>Hyphomicrobiales</taxon>
        <taxon>Nitrobacteraceae</taxon>
        <taxon>Bradyrhizobium</taxon>
    </lineage>
</organism>
<dbReference type="RefSeq" id="WP_092084005.1">
    <property type="nucleotide sequence ID" value="NZ_FMZW01000017.1"/>
</dbReference>
<proteinExistence type="predicted"/>